<dbReference type="InterPro" id="IPR032675">
    <property type="entry name" value="LRR_dom_sf"/>
</dbReference>
<gene>
    <name evidence="1" type="ORF">Prudu_006383</name>
</gene>
<dbReference type="PANTHER" id="PTHR11017:SF267">
    <property type="entry name" value="TMV RESISTANCE PROTEIN N-LIKE"/>
    <property type="match status" value="1"/>
</dbReference>
<reference evidence="1" key="1">
    <citation type="journal article" date="2019" name="Science">
        <title>Mutation of a bHLH transcription factor allowed almond domestication.</title>
        <authorList>
            <person name="Sanchez-Perez R."/>
            <person name="Pavan S."/>
            <person name="Mazzeo R."/>
            <person name="Moldovan C."/>
            <person name="Aiese Cigliano R."/>
            <person name="Del Cueto J."/>
            <person name="Ricciardi F."/>
            <person name="Lotti C."/>
            <person name="Ricciardi L."/>
            <person name="Dicenta F."/>
            <person name="Lopez-Marques R.L."/>
            <person name="Lindberg Moller B."/>
        </authorList>
    </citation>
    <scope>NUCLEOTIDE SEQUENCE</scope>
</reference>
<proteinExistence type="predicted"/>
<dbReference type="SUPFAM" id="SSF52058">
    <property type="entry name" value="L domain-like"/>
    <property type="match status" value="1"/>
</dbReference>
<name>A0A4Y1QZP7_PRUDU</name>
<dbReference type="AlphaFoldDB" id="A0A4Y1QZP7"/>
<dbReference type="PANTHER" id="PTHR11017">
    <property type="entry name" value="LEUCINE-RICH REPEAT-CONTAINING PROTEIN"/>
    <property type="match status" value="1"/>
</dbReference>
<evidence type="ECO:0000313" key="1">
    <source>
        <dbReference type="EMBL" id="BBG97304.1"/>
    </source>
</evidence>
<dbReference type="GO" id="GO:0006952">
    <property type="term" value="P:defense response"/>
    <property type="evidence" value="ECO:0007669"/>
    <property type="project" value="InterPro"/>
</dbReference>
<dbReference type="EMBL" id="AP019298">
    <property type="protein sequence ID" value="BBG97304.1"/>
    <property type="molecule type" value="Genomic_DNA"/>
</dbReference>
<protein>
    <submittedName>
        <fullName evidence="1">Uncharacterized protein</fullName>
    </submittedName>
</protein>
<sequence length="294" mass="32676">MCIALEKLEAIPNGEIVNKLRVSYDSLQYDHDRKLFLHILDGCGFYTIVGIQNLINRCLVTIDEFDKGTDSIEGLVPDMHMSPRNSNINSTGIVLETNAFARTHKLGLLHLSHMVVFALDSIPTDFPLGSLIVLEMQYSGLRQVFKGTKRLSSLKILDLSHSHSLTDTSDFSFCPKLEKLIIADCVSLIYVHGSIGNLERLVYLSMKDCKNLKMLPENISVLKLLETIIISGCTSLNEFSIEILRNMESLKVLHTDGIPIGELRPGRSSCIFSSLLCSLVDLSLQGCNLSNDAF</sequence>
<organism evidence="1">
    <name type="scientific">Prunus dulcis</name>
    <name type="common">Almond</name>
    <name type="synonym">Amygdalus dulcis</name>
    <dbReference type="NCBI Taxonomy" id="3755"/>
    <lineage>
        <taxon>Eukaryota</taxon>
        <taxon>Viridiplantae</taxon>
        <taxon>Streptophyta</taxon>
        <taxon>Embryophyta</taxon>
        <taxon>Tracheophyta</taxon>
        <taxon>Spermatophyta</taxon>
        <taxon>Magnoliopsida</taxon>
        <taxon>eudicotyledons</taxon>
        <taxon>Gunneridae</taxon>
        <taxon>Pentapetalae</taxon>
        <taxon>rosids</taxon>
        <taxon>fabids</taxon>
        <taxon>Rosales</taxon>
        <taxon>Rosaceae</taxon>
        <taxon>Amygdaloideae</taxon>
        <taxon>Amygdaleae</taxon>
        <taxon>Prunus</taxon>
    </lineage>
</organism>
<dbReference type="InterPro" id="IPR044974">
    <property type="entry name" value="Disease_R_plants"/>
</dbReference>
<accession>A0A4Y1QZP7</accession>
<dbReference type="Gene3D" id="3.80.10.10">
    <property type="entry name" value="Ribonuclease Inhibitor"/>
    <property type="match status" value="1"/>
</dbReference>